<gene>
    <name evidence="4" type="ORF">AB840_14780</name>
</gene>
<dbReference type="InterPro" id="IPR021144">
    <property type="entry name" value="UPF0597"/>
</dbReference>
<feature type="transmembrane region" description="Helical" evidence="2">
    <location>
        <begin position="67"/>
        <end position="90"/>
    </location>
</feature>
<comment type="caution">
    <text evidence="4">The sequence shown here is derived from an EMBL/GenBank/DDBJ whole genome shotgun (WGS) entry which is preliminary data.</text>
</comment>
<dbReference type="STRING" id="39029.BSR42_13605"/>
<evidence type="ECO:0000313" key="5">
    <source>
        <dbReference type="Proteomes" id="UP000036503"/>
    </source>
</evidence>
<keyword evidence="5" id="KW-1185">Reference proteome</keyword>
<accession>A0A0J6ZK35</accession>
<name>A0A0J6ZK35_9FIRM</name>
<dbReference type="OrthoDB" id="41906at2"/>
<reference evidence="4 5" key="1">
    <citation type="submission" date="2015-06" db="EMBL/GenBank/DDBJ databases">
        <title>Draft genome sequence of beer spoilage bacterium Megasphaera cerevisiae type strain 20462.</title>
        <authorList>
            <person name="Kutumbaka K."/>
            <person name="Pasmowitz J."/>
            <person name="Mategko J."/>
            <person name="Reyes D."/>
            <person name="Friedrich A."/>
            <person name="Han S."/>
            <person name="Martens-Habbena W."/>
            <person name="Neal-McKinney J."/>
            <person name="Janagama H.K."/>
            <person name="Nadala C."/>
            <person name="Samadpour M."/>
        </authorList>
    </citation>
    <scope>NUCLEOTIDE SEQUENCE [LARGE SCALE GENOMIC DNA]</scope>
    <source>
        <strain evidence="4 5">DSM 20462</strain>
    </source>
</reference>
<keyword evidence="2" id="KW-0812">Transmembrane</keyword>
<evidence type="ECO:0000256" key="1">
    <source>
        <dbReference type="HAMAP-Rule" id="MF_01845"/>
    </source>
</evidence>
<dbReference type="EMBL" id="LEKT01000089">
    <property type="protein sequence ID" value="KMO85221.1"/>
    <property type="molecule type" value="Genomic_DNA"/>
</dbReference>
<keyword evidence="2" id="KW-1133">Transmembrane helix</keyword>
<dbReference type="GO" id="GO:0080146">
    <property type="term" value="F:L-cysteine desulfhydrase activity"/>
    <property type="evidence" value="ECO:0007669"/>
    <property type="project" value="TreeGrafter"/>
</dbReference>
<dbReference type="RefSeq" id="WP_048515605.1">
    <property type="nucleotide sequence ID" value="NZ_FUXD01000085.1"/>
</dbReference>
<dbReference type="AlphaFoldDB" id="A0A0J6ZK35"/>
<dbReference type="PATRIC" id="fig|1122219.3.peg.3409"/>
<dbReference type="Proteomes" id="UP000036503">
    <property type="component" value="Unassembled WGS sequence"/>
</dbReference>
<evidence type="ECO:0000313" key="4">
    <source>
        <dbReference type="EMBL" id="KMO85221.1"/>
    </source>
</evidence>
<dbReference type="HAMAP" id="MF_01845">
    <property type="entry name" value="UPF0597"/>
    <property type="match status" value="1"/>
</dbReference>
<dbReference type="InParanoid" id="A0A0J6ZK35"/>
<evidence type="ECO:0000256" key="2">
    <source>
        <dbReference type="SAM" id="Phobius"/>
    </source>
</evidence>
<sequence>MQNKESNTEMKPLWKEMIKAVRHEVVPAIGCTEPVSLALAAAIAAATLGMSVYEIEARVSANMMKNGMGVIVPGTGTAGLLIAAAVGAIGGNPDGKLEVLKNITPAHVDQAKQLIADGKVRIRVADVDHVLYSEVRVFHGTDSARVCIADAHTNVIRIEKNENVIFEAKPKQSIDRQKAYSLDGIRAQDIFEFAAQVPMAAISFIEDAATLNDALAETGMRQTYGLQIGRVLKQQIDIKQLSRSLLLRMTACTAAASDARMGGASQAAMTNSGSGNQGITATVPVTVAAKYLQADHDTTIRALMLSHMMAIYIHSKLPKLSALCAASTAAMGAAAGIAYLCTKDFKTVSMAISNMVGDIPGIICDGAAHSCSMKVTTSVMAAYKAVLMALQGIRVTGDEGIVSDDIDDSINNVGTLACEGMAETDKQILAIMMQKEAKQRC</sequence>
<proteinExistence type="inferred from homology"/>
<dbReference type="PANTHER" id="PTHR30501">
    <property type="entry name" value="UPF0597 PROTEIN YHAM"/>
    <property type="match status" value="1"/>
</dbReference>
<feature type="domain" description="Serine dehydratase-like alpha subunit" evidence="3">
    <location>
        <begin position="96"/>
        <end position="430"/>
    </location>
</feature>
<keyword evidence="2" id="KW-0472">Membrane</keyword>
<dbReference type="Pfam" id="PF03313">
    <property type="entry name" value="SDH_alpha"/>
    <property type="match status" value="1"/>
</dbReference>
<organism evidence="4 5">
    <name type="scientific">Megasphaera cerevisiae DSM 20462</name>
    <dbReference type="NCBI Taxonomy" id="1122219"/>
    <lineage>
        <taxon>Bacteria</taxon>
        <taxon>Bacillati</taxon>
        <taxon>Bacillota</taxon>
        <taxon>Negativicutes</taxon>
        <taxon>Veillonellales</taxon>
        <taxon>Veillonellaceae</taxon>
        <taxon>Megasphaera</taxon>
    </lineage>
</organism>
<dbReference type="GO" id="GO:0019450">
    <property type="term" value="P:L-cysteine catabolic process to pyruvate"/>
    <property type="evidence" value="ECO:0007669"/>
    <property type="project" value="TreeGrafter"/>
</dbReference>
<dbReference type="PIRSF" id="PIRSF006054">
    <property type="entry name" value="UCP006054"/>
    <property type="match status" value="1"/>
</dbReference>
<comment type="similarity">
    <text evidence="1">Belongs to the UPF0597 family.</text>
</comment>
<evidence type="ECO:0000259" key="3">
    <source>
        <dbReference type="Pfam" id="PF03313"/>
    </source>
</evidence>
<dbReference type="PANTHER" id="PTHR30501:SF2">
    <property type="entry name" value="UPF0597 PROTEIN YHAM"/>
    <property type="match status" value="1"/>
</dbReference>
<dbReference type="InterPro" id="IPR005130">
    <property type="entry name" value="Ser_deHydtase-like_asu"/>
</dbReference>
<protein>
    <recommendedName>
        <fullName evidence="1">UPF0597 protein AB840_14780</fullName>
    </recommendedName>
</protein>